<sequence>MADTIWIEGPNYQGFGQDITYPSFLYCSSCAKIEHAWENCRHRLQKQQHKSDNVLNNQKNKQPLKVVQPQEPAWRQQKRKAFYTPTGRIIENGEARGAKDDEEEVENLPATEAVKHEQHISTAELIVTKEVITKSNVEESHDPELIQDSSPLVIQASDKSPSISTESHKPTEAIPNDHQEEEDLIPILPGCHLEQSPAIIPALAYLSPLNNDALAVSLHTNNMDSDSEEKDPEDYGDKTIISYCSD</sequence>
<accession>A0A7J6V687</accession>
<keyword evidence="3" id="KW-1185">Reference proteome</keyword>
<proteinExistence type="predicted"/>
<dbReference type="Proteomes" id="UP000554482">
    <property type="component" value="Unassembled WGS sequence"/>
</dbReference>
<gene>
    <name evidence="2" type="ORF">FRX31_029790</name>
</gene>
<dbReference type="AlphaFoldDB" id="A0A7J6V687"/>
<evidence type="ECO:0000313" key="3">
    <source>
        <dbReference type="Proteomes" id="UP000554482"/>
    </source>
</evidence>
<organism evidence="2 3">
    <name type="scientific">Thalictrum thalictroides</name>
    <name type="common">Rue-anemone</name>
    <name type="synonym">Anemone thalictroides</name>
    <dbReference type="NCBI Taxonomy" id="46969"/>
    <lineage>
        <taxon>Eukaryota</taxon>
        <taxon>Viridiplantae</taxon>
        <taxon>Streptophyta</taxon>
        <taxon>Embryophyta</taxon>
        <taxon>Tracheophyta</taxon>
        <taxon>Spermatophyta</taxon>
        <taxon>Magnoliopsida</taxon>
        <taxon>Ranunculales</taxon>
        <taxon>Ranunculaceae</taxon>
        <taxon>Thalictroideae</taxon>
        <taxon>Thalictrum</taxon>
    </lineage>
</organism>
<feature type="compositionally biased region" description="Acidic residues" evidence="1">
    <location>
        <begin position="225"/>
        <end position="234"/>
    </location>
</feature>
<evidence type="ECO:0000256" key="1">
    <source>
        <dbReference type="SAM" id="MobiDB-lite"/>
    </source>
</evidence>
<evidence type="ECO:0000313" key="2">
    <source>
        <dbReference type="EMBL" id="KAF5180624.1"/>
    </source>
</evidence>
<reference evidence="2 3" key="1">
    <citation type="submission" date="2020-06" db="EMBL/GenBank/DDBJ databases">
        <title>Transcriptomic and genomic resources for Thalictrum thalictroides and T. hernandezii: Facilitating candidate gene discovery in an emerging model plant lineage.</title>
        <authorList>
            <person name="Arias T."/>
            <person name="Riano-Pachon D.M."/>
            <person name="Di Stilio V.S."/>
        </authorList>
    </citation>
    <scope>NUCLEOTIDE SEQUENCE [LARGE SCALE GENOMIC DNA]</scope>
    <source>
        <strain evidence="3">cv. WT478/WT964</strain>
        <tissue evidence="2">Leaves</tissue>
    </source>
</reference>
<protein>
    <submittedName>
        <fullName evidence="2">Uncharacterized protein</fullName>
    </submittedName>
</protein>
<feature type="region of interest" description="Disordered" evidence="1">
    <location>
        <begin position="222"/>
        <end position="246"/>
    </location>
</feature>
<dbReference type="EMBL" id="JABWDY010037158">
    <property type="protein sequence ID" value="KAF5180624.1"/>
    <property type="molecule type" value="Genomic_DNA"/>
</dbReference>
<name>A0A7J6V687_THATH</name>
<comment type="caution">
    <text evidence="2">The sequence shown here is derived from an EMBL/GenBank/DDBJ whole genome shotgun (WGS) entry which is preliminary data.</text>
</comment>